<keyword evidence="2" id="KW-1185">Reference proteome</keyword>
<accession>A0A7H8NJ54</accession>
<dbReference type="Proteomes" id="UP000509303">
    <property type="component" value="Chromosome"/>
</dbReference>
<protein>
    <submittedName>
        <fullName evidence="1">Uncharacterized protein</fullName>
    </submittedName>
</protein>
<reference evidence="1 2" key="1">
    <citation type="submission" date="2020-06" db="EMBL/GenBank/DDBJ databases">
        <title>Genome mining for natural products.</title>
        <authorList>
            <person name="Zhang B."/>
            <person name="Shi J."/>
            <person name="Ge H."/>
        </authorList>
    </citation>
    <scope>NUCLEOTIDE SEQUENCE [LARGE SCALE GENOMIC DNA]</scope>
    <source>
        <strain evidence="1 2">NA00687</strain>
    </source>
</reference>
<organism evidence="1 2">
    <name type="scientific">Streptomyces buecherae</name>
    <dbReference type="NCBI Taxonomy" id="2763006"/>
    <lineage>
        <taxon>Bacteria</taxon>
        <taxon>Bacillati</taxon>
        <taxon>Actinomycetota</taxon>
        <taxon>Actinomycetes</taxon>
        <taxon>Kitasatosporales</taxon>
        <taxon>Streptomycetaceae</taxon>
        <taxon>Streptomyces</taxon>
    </lineage>
</organism>
<evidence type="ECO:0000313" key="1">
    <source>
        <dbReference type="EMBL" id="QKW54603.1"/>
    </source>
</evidence>
<evidence type="ECO:0000313" key="2">
    <source>
        <dbReference type="Proteomes" id="UP000509303"/>
    </source>
</evidence>
<sequence length="146" mass="15597">MDSTESAVAAVLAVAERYGRQASVEHVIGADQSGRRLAAGAFSVSDPDGSLPHEAFIEIPGRPTVQIHTFSEGDANITLDTVEFTGVPREQAPAFLDAVFGGRAWIRTRLFPASQVLIVPLPGDVTYKEPVLGTGNLTPWLNSIIR</sequence>
<dbReference type="EMBL" id="CP054929">
    <property type="protein sequence ID" value="QKW54603.1"/>
    <property type="molecule type" value="Genomic_DNA"/>
</dbReference>
<dbReference type="AlphaFoldDB" id="A0A7H8NJ54"/>
<name>A0A7H8NJ54_9ACTN</name>
<proteinExistence type="predicted"/>
<gene>
    <name evidence="1" type="ORF">HUT08_18055</name>
</gene>